<feature type="compositionally biased region" description="Polar residues" evidence="10">
    <location>
        <begin position="1419"/>
        <end position="1436"/>
    </location>
</feature>
<dbReference type="OrthoDB" id="10063560at2759"/>
<dbReference type="Pfam" id="PF08688">
    <property type="entry name" value="ASD1"/>
    <property type="match status" value="1"/>
</dbReference>
<dbReference type="PROSITE" id="PS51306">
    <property type="entry name" value="ASD1"/>
    <property type="match status" value="1"/>
</dbReference>
<dbReference type="GO" id="GO:0007015">
    <property type="term" value="P:actin filament organization"/>
    <property type="evidence" value="ECO:0007669"/>
    <property type="project" value="TreeGrafter"/>
</dbReference>
<comment type="subcellular location">
    <subcellularLocation>
        <location evidence="1">Cytoplasm</location>
        <location evidence="1">Cytoskeleton</location>
    </subcellularLocation>
</comment>
<reference evidence="15" key="1">
    <citation type="submission" date="2025-08" db="UniProtKB">
        <authorList>
            <consortium name="RefSeq"/>
        </authorList>
    </citation>
    <scope>IDENTIFICATION</scope>
</reference>
<dbReference type="CTD" id="57619"/>
<organism evidence="14 15">
    <name type="scientific">Geotrypetes seraphini</name>
    <name type="common">Gaboon caecilian</name>
    <name type="synonym">Caecilia seraphini</name>
    <dbReference type="NCBI Taxonomy" id="260995"/>
    <lineage>
        <taxon>Eukaryota</taxon>
        <taxon>Metazoa</taxon>
        <taxon>Chordata</taxon>
        <taxon>Craniata</taxon>
        <taxon>Vertebrata</taxon>
        <taxon>Euteleostomi</taxon>
        <taxon>Amphibia</taxon>
        <taxon>Gymnophiona</taxon>
        <taxon>Geotrypetes</taxon>
    </lineage>
</organism>
<evidence type="ECO:0000256" key="1">
    <source>
        <dbReference type="ARBA" id="ARBA00004245"/>
    </source>
</evidence>
<sequence length="2058" mass="230039">MESGAGRYLYLEACLRGGAPWGFTLKGGLEYGEPLIISKIEEGGKTCLLKSKLQVGDEVVNINEVELSSSRREAISLIKGSYKTLKLVIRRDTCGDESHIPLEAPLSLNVASVSSDPQHSKTAWPGGAKLRLKNRRSEPLGRPHSWHSTKLVENQPDPSMMQVSQGTISTPWHQTYHSSSSTSDLSGYEHGYLSRSPDQYSSRGSMESLDHTPAAYHPCHLSPAKSTNSIDQLAHLHSKRDSAYSSFSTNSSIPEYSLPPFCKERSYSLDNMHSRGSPQEGMKQADIRYIKTVYDAQRGVSEEYEVNSSLLKKCNAQTQLESLNYSRLPDSSRYVSVPMWNHQSGSSSASESQQKGPPMPPARSDSYAAIRHHDKPHSWSTVEQKLPTGTLHQPVSAVTSSQGHVMKSMFGDGQLHAVLEKSPESSPTVQPEQSYSQAPQPGQPMLPTGVYVVPPPEPHFAQAPRSLANNNGVLYPALAKENGYIPPPPISLRTTTTCASPTVEENCNQRTGNRFSIFHKSKHVQPIIKQKQDMATKFSQYKIHFTDDSDANMRSSKWEKGEKGSTANIVHHNRENTNKMQYLEHTTQPQKTHTRTFSEGQAQFPPEENWKSDIHEDRDATVLSEKNSISQTPWSGSRIRQGVSSLQNCNRWQNSMETKDTQPRDIYPNTKLSLKNKATEDQRGKVSDHCNDLSRQDGDVESATQPHSLQPRCDEYSFPSQAKTYDFGRRRLSSSSTQSFQEPKYSKPESSRPHCSVLEKIHKIEQREQQSQRSQSAGAPSYNSNYGHNRQSQFSSARSSLNSIEDIRNRFNSLEQFQDPDRVRSMSTSSTEKSTLHHLHKTDVKSEEAQSHPVEIQTVIRHPVKNEQPQGGYSQHDTQRRPPSLQWSKNTSHDTHNPEQEAKLTDDTQDTPGSSVDHLFNKAYRNSIKDAQSKVLRATSFKRPDLDISLSFLNKPNKRAQRPASAHVGGKSAFVSPHIPKERHNVTPIATSVNILDQTNKENQVSSHQIVRIGARKRLTAEQKKRSYSEPEKMNEVGMSDNESSPLSLQKNGNRFNFPESTVADRRRMFENEGKACSTINLSKPELKQFQQNALAEYIERKTGRRPSSHEAGYLRERSQSSYFQTNIMDNQSISSASSMNSLQDQSPSYQQRDSADKPFKAGRISSTLPPGLTGFFNPNFYEQNKGGYPESRSRSSSFANQVKNEKCQDYRSKMDFTKGTHMAHPESLTKSQLAKKEPALEKHPSSKNSGKSVSVEDLLARSESQTVTLHVRSRSSPTEDSKKQVLLTGREFESAHRAGDPFSSEGTAARVYIFRASSLSSYVFWRKSPIICRIPSAKLRTSFSKSLIEKAMYPFHHLSCHNHSINESEKIAISNMSGQKVPHTQRQDRTSDPGKVTTFDNQHVEVSQNPTLCAPGSSDPTHPASASATHCSIPQSSNLPDCPRLSVKAATVCYEDANVNALNQGFHDMSFPEGTAEGGQKKSTPPQRPRPPKLKWTHFVSEDGFAKNSEFSQLSGQKLFPQWQSLGAQSSSSSGPDTPQRKISLRISESCIQLTPPLFNQDDDDDEVFVKELAPAATKTDSEVPFLSPPPFVSVVGSDFPGALERFPPPFPPTLEGEDAGNENLSVGLEEAKIRFFQGINSEQDKPRLCTMTSENNWTKSFSPETSLRDTGSFQLQHQSLSSPEVSQNCTDVHQTQHESTPRNPARDLEIINLGSKGCSSTCVKMKKTALEDMKSRELAKEIISKDKSLSDILDPDSKLKTTMDLMEGLFPSDTSALKESNLRRKMMQKVFNQSAYDENNKEEKDTGGILVSSPTYYNVSAPQAELLNKFSDLHTDMGKEEELDVTGKKSELIGSLTQKLESLKEAKESLMADVKLNTDLGEEVEALIKELCKPNEFDKYRMFIGDLDKVVNLLLSLSGRLARVENVLKSLGENASLDERSSLNEKRKLLAGQHEDARELKENLDRRERVVLDILSNYLSEERLQDYQHFVKMKSALLIEQRELDDKIKLGQEQLKCLKESLPRDTTLKGKIPVPDSKATSSRESTSLLPPLISSL</sequence>
<dbReference type="PROSITE" id="PS50106">
    <property type="entry name" value="PDZ"/>
    <property type="match status" value="1"/>
</dbReference>
<feature type="domain" description="PDZ" evidence="11">
    <location>
        <begin position="8"/>
        <end position="93"/>
    </location>
</feature>
<feature type="compositionally biased region" description="Low complexity" evidence="10">
    <location>
        <begin position="343"/>
        <end position="354"/>
    </location>
</feature>
<feature type="region of interest" description="Disordered" evidence="10">
    <location>
        <begin position="1378"/>
        <end position="1436"/>
    </location>
</feature>
<gene>
    <name evidence="15" type="primary">SHROOM3</name>
</gene>
<feature type="domain" description="ASD1" evidence="12">
    <location>
        <begin position="928"/>
        <end position="1038"/>
    </location>
</feature>
<evidence type="ECO:0000259" key="13">
    <source>
        <dbReference type="PROSITE" id="PS51307"/>
    </source>
</evidence>
<feature type="region of interest" description="Disordered" evidence="10">
    <location>
        <begin position="1017"/>
        <end position="1058"/>
    </location>
</feature>
<feature type="compositionally biased region" description="Polar residues" evidence="10">
    <location>
        <begin position="1399"/>
        <end position="1412"/>
    </location>
</feature>
<feature type="region of interest" description="Disordered" evidence="10">
    <location>
        <begin position="1184"/>
        <end position="1207"/>
    </location>
</feature>
<evidence type="ECO:0000256" key="7">
    <source>
        <dbReference type="ARBA" id="ARBA00023203"/>
    </source>
</evidence>
<name>A0A6P8SY59_GEOSA</name>
<evidence type="ECO:0000256" key="2">
    <source>
        <dbReference type="ARBA" id="ARBA00006469"/>
    </source>
</evidence>
<feature type="compositionally biased region" description="Basic and acidic residues" evidence="10">
    <location>
        <begin position="677"/>
        <end position="698"/>
    </location>
</feature>
<feature type="region of interest" description="Disordered" evidence="10">
    <location>
        <begin position="136"/>
        <end position="223"/>
    </location>
</feature>
<dbReference type="KEGG" id="gsh:117369156"/>
<dbReference type="Pfam" id="PF00595">
    <property type="entry name" value="PDZ"/>
    <property type="match status" value="1"/>
</dbReference>
<feature type="compositionally biased region" description="Polar residues" evidence="10">
    <location>
        <begin position="867"/>
        <end position="876"/>
    </location>
</feature>
<feature type="region of interest" description="Disordered" evidence="10">
    <location>
        <begin position="1135"/>
        <end position="1171"/>
    </location>
</feature>
<dbReference type="GO" id="GO:0016324">
    <property type="term" value="C:apical plasma membrane"/>
    <property type="evidence" value="ECO:0007669"/>
    <property type="project" value="TreeGrafter"/>
</dbReference>
<dbReference type="GO" id="GO:0005874">
    <property type="term" value="C:microtubule"/>
    <property type="evidence" value="ECO:0007669"/>
    <property type="project" value="UniProtKB-KW"/>
</dbReference>
<dbReference type="InterPro" id="IPR027685">
    <property type="entry name" value="Shroom_fam"/>
</dbReference>
<dbReference type="FunFam" id="2.30.42.10:FF:000100">
    <property type="entry name" value="Shroom family member 2"/>
    <property type="match status" value="1"/>
</dbReference>
<dbReference type="GO" id="GO:0051015">
    <property type="term" value="F:actin filament binding"/>
    <property type="evidence" value="ECO:0007669"/>
    <property type="project" value="InterPro"/>
</dbReference>
<dbReference type="GO" id="GO:0043296">
    <property type="term" value="C:apical junction complex"/>
    <property type="evidence" value="ECO:0007669"/>
    <property type="project" value="TreeGrafter"/>
</dbReference>
<dbReference type="SUPFAM" id="SSF50156">
    <property type="entry name" value="PDZ domain-like"/>
    <property type="match status" value="1"/>
</dbReference>
<feature type="compositionally biased region" description="Basic and acidic residues" evidence="10">
    <location>
        <begin position="891"/>
        <end position="906"/>
    </location>
</feature>
<feature type="region of interest" description="Disordered" evidence="10">
    <location>
        <begin position="1466"/>
        <end position="1496"/>
    </location>
</feature>
<feature type="compositionally biased region" description="Polar residues" evidence="10">
    <location>
        <begin position="196"/>
        <end position="205"/>
    </location>
</feature>
<dbReference type="InterPro" id="IPR036034">
    <property type="entry name" value="PDZ_sf"/>
</dbReference>
<keyword evidence="7 9" id="KW-0009">Actin-binding</keyword>
<evidence type="ECO:0000259" key="11">
    <source>
        <dbReference type="PROSITE" id="PS50106"/>
    </source>
</evidence>
<keyword evidence="4" id="KW-0963">Cytoplasm</keyword>
<feature type="compositionally biased region" description="Basic and acidic residues" evidence="10">
    <location>
        <begin position="744"/>
        <end position="754"/>
    </location>
</feature>
<evidence type="ECO:0000256" key="8">
    <source>
        <dbReference type="ARBA" id="ARBA00023212"/>
    </source>
</evidence>
<feature type="region of interest" description="Disordered" evidence="10">
    <location>
        <begin position="421"/>
        <end position="451"/>
    </location>
</feature>
<feature type="compositionally biased region" description="Polar residues" evidence="10">
    <location>
        <begin position="588"/>
        <end position="601"/>
    </location>
</feature>
<feature type="compositionally biased region" description="Polar residues" evidence="10">
    <location>
        <begin position="777"/>
        <end position="800"/>
    </location>
</feature>
<keyword evidence="8" id="KW-0206">Cytoskeleton</keyword>
<evidence type="ECO:0000256" key="4">
    <source>
        <dbReference type="ARBA" id="ARBA00022490"/>
    </source>
</evidence>
<feature type="compositionally biased region" description="Polar residues" evidence="10">
    <location>
        <begin position="1143"/>
        <end position="1153"/>
    </location>
</feature>
<feature type="compositionally biased region" description="Basic and acidic residues" evidence="10">
    <location>
        <begin position="841"/>
        <end position="850"/>
    </location>
</feature>
<dbReference type="FunCoup" id="A0A6P8SY59">
    <property type="interactions" value="328"/>
</dbReference>
<dbReference type="CDD" id="cd06750">
    <property type="entry name" value="PDZ_shroom2_3_4-like"/>
    <property type="match status" value="1"/>
</dbReference>
<accession>A0A6P8SY59</accession>
<evidence type="ECO:0000313" key="15">
    <source>
        <dbReference type="RefSeq" id="XP_033819136.1"/>
    </source>
</evidence>
<feature type="region of interest" description="Disordered" evidence="10">
    <location>
        <begin position="1220"/>
        <end position="1258"/>
    </location>
</feature>
<keyword evidence="5" id="KW-0597">Phosphoprotein</keyword>
<dbReference type="Gene3D" id="6.10.250.3120">
    <property type="match status" value="1"/>
</dbReference>
<dbReference type="SMART" id="SM00228">
    <property type="entry name" value="PDZ"/>
    <property type="match status" value="1"/>
</dbReference>
<feature type="region of interest" description="Disordered" evidence="10">
    <location>
        <begin position="2030"/>
        <end position="2058"/>
    </location>
</feature>
<feature type="region of interest" description="Disordered" evidence="10">
    <location>
        <begin position="588"/>
        <end position="612"/>
    </location>
</feature>
<comment type="similarity">
    <text evidence="2">Belongs to the shroom family.</text>
</comment>
<dbReference type="InterPro" id="IPR014800">
    <property type="entry name" value="ASD1_dom"/>
</dbReference>
<dbReference type="RefSeq" id="XP_033819136.1">
    <property type="nucleotide sequence ID" value="XM_033963245.1"/>
</dbReference>
<feature type="compositionally biased region" description="Polar residues" evidence="10">
    <location>
        <begin position="424"/>
        <end position="440"/>
    </location>
</feature>
<evidence type="ECO:0000256" key="10">
    <source>
        <dbReference type="SAM" id="MobiDB-lite"/>
    </source>
</evidence>
<feature type="compositionally biased region" description="Polar residues" evidence="10">
    <location>
        <begin position="161"/>
        <end position="177"/>
    </location>
</feature>
<evidence type="ECO:0000256" key="6">
    <source>
        <dbReference type="ARBA" id="ARBA00022701"/>
    </source>
</evidence>
<evidence type="ECO:0000256" key="9">
    <source>
        <dbReference type="PROSITE-ProRule" id="PRU00637"/>
    </source>
</evidence>
<protein>
    <submittedName>
        <fullName evidence="15">Protein Shroom3</fullName>
    </submittedName>
</protein>
<feature type="region of interest" description="Disordered" evidence="10">
    <location>
        <begin position="766"/>
        <end position="800"/>
    </location>
</feature>
<feature type="region of interest" description="Disordered" evidence="10">
    <location>
        <begin position="339"/>
        <end position="365"/>
    </location>
</feature>
<keyword evidence="14" id="KW-1185">Reference proteome</keyword>
<dbReference type="GO" id="GO:0005912">
    <property type="term" value="C:adherens junction"/>
    <property type="evidence" value="ECO:0007669"/>
    <property type="project" value="TreeGrafter"/>
</dbReference>
<evidence type="ECO:0000259" key="12">
    <source>
        <dbReference type="PROSITE" id="PS51306"/>
    </source>
</evidence>
<dbReference type="InterPro" id="IPR014799">
    <property type="entry name" value="ASD2_dom"/>
</dbReference>
<feature type="region of interest" description="Disordered" evidence="10">
    <location>
        <begin position="1101"/>
        <end position="1123"/>
    </location>
</feature>
<feature type="compositionally biased region" description="Low complexity" evidence="10">
    <location>
        <begin position="2047"/>
        <end position="2058"/>
    </location>
</feature>
<evidence type="ECO:0000256" key="5">
    <source>
        <dbReference type="ARBA" id="ARBA00022553"/>
    </source>
</evidence>
<proteinExistence type="inferred from homology"/>
<dbReference type="Gene3D" id="2.30.42.10">
    <property type="match status" value="1"/>
</dbReference>
<feature type="region of interest" description="Disordered" evidence="10">
    <location>
        <begin position="729"/>
        <end position="754"/>
    </location>
</feature>
<feature type="compositionally biased region" description="Basic and acidic residues" evidence="10">
    <location>
        <begin position="1019"/>
        <end position="1035"/>
    </location>
</feature>
<evidence type="ECO:0000256" key="3">
    <source>
        <dbReference type="ARBA" id="ARBA00022473"/>
    </source>
</evidence>
<keyword evidence="3" id="KW-0217">Developmental protein</keyword>
<dbReference type="InParanoid" id="A0A6P8SY59"/>
<dbReference type="InterPro" id="IPR001478">
    <property type="entry name" value="PDZ"/>
</dbReference>
<keyword evidence="6" id="KW-0493">Microtubule</keyword>
<feature type="region of interest" description="Disordered" evidence="10">
    <location>
        <begin position="655"/>
        <end position="717"/>
    </location>
</feature>
<evidence type="ECO:0000313" key="14">
    <source>
        <dbReference type="Proteomes" id="UP000515159"/>
    </source>
</evidence>
<feature type="compositionally biased region" description="Basic and acidic residues" evidence="10">
    <location>
        <begin position="1235"/>
        <end position="1245"/>
    </location>
</feature>
<dbReference type="PROSITE" id="PS51307">
    <property type="entry name" value="ASD2"/>
    <property type="match status" value="1"/>
</dbReference>
<feature type="compositionally biased region" description="Polar residues" evidence="10">
    <location>
        <begin position="1041"/>
        <end position="1055"/>
    </location>
</feature>
<dbReference type="GO" id="GO:0030864">
    <property type="term" value="C:cortical actin cytoskeleton"/>
    <property type="evidence" value="ECO:0007669"/>
    <property type="project" value="TreeGrafter"/>
</dbReference>
<dbReference type="Proteomes" id="UP000515159">
    <property type="component" value="Chromosome 1"/>
</dbReference>
<dbReference type="GeneID" id="117369156"/>
<dbReference type="Pfam" id="PF08687">
    <property type="entry name" value="ASD2"/>
    <property type="match status" value="1"/>
</dbReference>
<dbReference type="PANTHER" id="PTHR15012:SF33">
    <property type="entry name" value="PROTEIN SHROOM3"/>
    <property type="match status" value="1"/>
</dbReference>
<dbReference type="PANTHER" id="PTHR15012">
    <property type="entry name" value="APICAL PROTEIN/SHROOM-RELATED"/>
    <property type="match status" value="1"/>
</dbReference>
<feature type="region of interest" description="Disordered" evidence="10">
    <location>
        <begin position="812"/>
        <end position="917"/>
    </location>
</feature>
<feature type="domain" description="ASD2" evidence="13">
    <location>
        <begin position="1738"/>
        <end position="2025"/>
    </location>
</feature>